<evidence type="ECO:0000256" key="5">
    <source>
        <dbReference type="ARBA" id="ARBA00022692"/>
    </source>
</evidence>
<keyword evidence="2" id="KW-0813">Transport</keyword>
<comment type="subcellular location">
    <subcellularLocation>
        <location evidence="1">Cell inner membrane</location>
        <topology evidence="1">Multi-pass membrane protein</topology>
    </subcellularLocation>
</comment>
<keyword evidence="7 9" id="KW-0472">Membrane</keyword>
<evidence type="ECO:0000313" key="12">
    <source>
        <dbReference type="Proteomes" id="UP000006061"/>
    </source>
</evidence>
<name>I4BWX4_ACEMN</name>
<feature type="transmembrane region" description="Helical" evidence="9">
    <location>
        <begin position="129"/>
        <end position="149"/>
    </location>
</feature>
<dbReference type="Pfam" id="PF04290">
    <property type="entry name" value="DctQ"/>
    <property type="match status" value="1"/>
</dbReference>
<evidence type="ECO:0000256" key="3">
    <source>
        <dbReference type="ARBA" id="ARBA00022475"/>
    </source>
</evidence>
<evidence type="ECO:0000256" key="4">
    <source>
        <dbReference type="ARBA" id="ARBA00022519"/>
    </source>
</evidence>
<dbReference type="PANTHER" id="PTHR35011:SF2">
    <property type="entry name" value="2,3-DIKETO-L-GULONATE TRAP TRANSPORTER SMALL PERMEASE PROTEIN YIAM"/>
    <property type="match status" value="1"/>
</dbReference>
<feature type="domain" description="Tripartite ATP-independent periplasmic transporters DctQ component" evidence="10">
    <location>
        <begin position="28"/>
        <end position="149"/>
    </location>
</feature>
<feature type="transmembrane region" description="Helical" evidence="9">
    <location>
        <begin position="95"/>
        <end position="117"/>
    </location>
</feature>
<evidence type="ECO:0000256" key="1">
    <source>
        <dbReference type="ARBA" id="ARBA00004429"/>
    </source>
</evidence>
<dbReference type="PANTHER" id="PTHR35011">
    <property type="entry name" value="2,3-DIKETO-L-GULONATE TRAP TRANSPORTER SMALL PERMEASE PROTEIN YIAM"/>
    <property type="match status" value="1"/>
</dbReference>
<feature type="transmembrane region" description="Helical" evidence="9">
    <location>
        <begin position="44"/>
        <end position="65"/>
    </location>
</feature>
<dbReference type="KEGG" id="amo:Anamo_1160"/>
<comment type="similarity">
    <text evidence="8">Belongs to the TRAP transporter small permease family.</text>
</comment>
<accession>I4BWX4</accession>
<dbReference type="GO" id="GO:0005886">
    <property type="term" value="C:plasma membrane"/>
    <property type="evidence" value="ECO:0007669"/>
    <property type="project" value="UniProtKB-SubCell"/>
</dbReference>
<evidence type="ECO:0000256" key="9">
    <source>
        <dbReference type="SAM" id="Phobius"/>
    </source>
</evidence>
<evidence type="ECO:0000256" key="8">
    <source>
        <dbReference type="ARBA" id="ARBA00038436"/>
    </source>
</evidence>
<sequence>MASKLIDRFFRAIDCLLSIALFVIFAEVIVEVSARYIFSVPIPWGAELSQTLLVWITFLGSAVAMRHGEHMAISLVLDFLPWPSLRKGLEVIGNLFLVAFLIVGIWSGCLVVTRTWGLKTTTLQIPAGILYLALPVGCLFMVIGLWQFFITNRHNANERVQ</sequence>
<gene>
    <name evidence="11" type="ordered locus">Anamo_1160</name>
</gene>
<dbReference type="EMBL" id="CP003198">
    <property type="protein sequence ID" value="AFM21781.1"/>
    <property type="molecule type" value="Genomic_DNA"/>
</dbReference>
<dbReference type="Proteomes" id="UP000006061">
    <property type="component" value="Chromosome"/>
</dbReference>
<evidence type="ECO:0000259" key="10">
    <source>
        <dbReference type="Pfam" id="PF04290"/>
    </source>
</evidence>
<keyword evidence="4" id="KW-0997">Cell inner membrane</keyword>
<keyword evidence="5 9" id="KW-0812">Transmembrane</keyword>
<reference evidence="12" key="1">
    <citation type="journal article" date="2013" name="Stand. Genomic Sci.">
        <title>Complete genome sequence of the moderate thermophile Anaerobaculum mobile type strain (NGA(T)).</title>
        <authorList>
            <person name="Mavromatis K."/>
            <person name="Stackebrandt E."/>
            <person name="Held B."/>
            <person name="Lapidus A."/>
            <person name="Nolan M."/>
            <person name="Lucas S."/>
            <person name="Hammon N."/>
            <person name="Deshpande S."/>
            <person name="Cheng J.F."/>
            <person name="Tapia R."/>
            <person name="Goodwin L.A."/>
            <person name="Pitluck S."/>
            <person name="Liolios K."/>
            <person name="Pagani I."/>
            <person name="Ivanova N."/>
            <person name="Mikhailova N."/>
            <person name="Huntemann M."/>
            <person name="Pati A."/>
            <person name="Chen A."/>
            <person name="Palaniappan K."/>
            <person name="Land M."/>
            <person name="Rohde M."/>
            <person name="Spring S."/>
            <person name="Goker M."/>
            <person name="Woyke T."/>
            <person name="Detter J.C."/>
            <person name="Bristow J."/>
            <person name="Eisen J.A."/>
            <person name="Markowitz V."/>
            <person name="Hugenholtz P."/>
            <person name="Klenk H.P."/>
            <person name="Kyrpides N.C."/>
        </authorList>
    </citation>
    <scope>NUCLEOTIDE SEQUENCE</scope>
    <source>
        <strain evidence="12">ATCC BAA-54 / DSM 13181 / NGA</strain>
    </source>
</reference>
<dbReference type="InterPro" id="IPR007387">
    <property type="entry name" value="TRAP_DctQ"/>
</dbReference>
<keyword evidence="6 9" id="KW-1133">Transmembrane helix</keyword>
<organism evidence="11 12">
    <name type="scientific">Acetomicrobium mobile (strain ATCC BAA-54 / DSM 13181 / JCM 12221 / NGA)</name>
    <name type="common">Anaerobaculum mobile</name>
    <dbReference type="NCBI Taxonomy" id="891968"/>
    <lineage>
        <taxon>Bacteria</taxon>
        <taxon>Thermotogati</taxon>
        <taxon>Synergistota</taxon>
        <taxon>Synergistia</taxon>
        <taxon>Synergistales</taxon>
        <taxon>Acetomicrobiaceae</taxon>
        <taxon>Acetomicrobium</taxon>
    </lineage>
</organism>
<dbReference type="GO" id="GO:0015740">
    <property type="term" value="P:C4-dicarboxylate transport"/>
    <property type="evidence" value="ECO:0007669"/>
    <property type="project" value="TreeGrafter"/>
</dbReference>
<keyword evidence="3" id="KW-1003">Cell membrane</keyword>
<evidence type="ECO:0000313" key="11">
    <source>
        <dbReference type="EMBL" id="AFM21781.1"/>
    </source>
</evidence>
<dbReference type="InterPro" id="IPR055348">
    <property type="entry name" value="DctQ"/>
</dbReference>
<dbReference type="eggNOG" id="COG3090">
    <property type="taxonomic scope" value="Bacteria"/>
</dbReference>
<evidence type="ECO:0000256" key="2">
    <source>
        <dbReference type="ARBA" id="ARBA00022448"/>
    </source>
</evidence>
<protein>
    <submittedName>
        <fullName evidence="11">TRAP-type C4-dicarboxylate transport system, small permease component</fullName>
    </submittedName>
</protein>
<feature type="transmembrane region" description="Helical" evidence="9">
    <location>
        <begin position="12"/>
        <end position="38"/>
    </location>
</feature>
<dbReference type="AlphaFoldDB" id="I4BWX4"/>
<evidence type="ECO:0000256" key="6">
    <source>
        <dbReference type="ARBA" id="ARBA00022989"/>
    </source>
</evidence>
<keyword evidence="12" id="KW-1185">Reference proteome</keyword>
<dbReference type="STRING" id="891968.Anamo_1160"/>
<evidence type="ECO:0000256" key="7">
    <source>
        <dbReference type="ARBA" id="ARBA00023136"/>
    </source>
</evidence>
<dbReference type="HOGENOM" id="CLU_086356_9_4_0"/>
<proteinExistence type="inferred from homology"/>
<dbReference type="GO" id="GO:0022857">
    <property type="term" value="F:transmembrane transporter activity"/>
    <property type="evidence" value="ECO:0007669"/>
    <property type="project" value="TreeGrafter"/>
</dbReference>